<evidence type="ECO:0000259" key="5">
    <source>
        <dbReference type="Pfam" id="PF00294"/>
    </source>
</evidence>
<evidence type="ECO:0000256" key="4">
    <source>
        <dbReference type="SAM" id="MobiDB-lite"/>
    </source>
</evidence>
<dbReference type="InterPro" id="IPR011611">
    <property type="entry name" value="PfkB_dom"/>
</dbReference>
<evidence type="ECO:0000256" key="3">
    <source>
        <dbReference type="ARBA" id="ARBA00022777"/>
    </source>
</evidence>
<dbReference type="GO" id="GO:0016301">
    <property type="term" value="F:kinase activity"/>
    <property type="evidence" value="ECO:0007669"/>
    <property type="project" value="UniProtKB-KW"/>
</dbReference>
<gene>
    <name evidence="6" type="ordered locus">AciPR4_2300</name>
</gene>
<proteinExistence type="inferred from homology"/>
<dbReference type="CDD" id="cd01167">
    <property type="entry name" value="bac_FRK"/>
    <property type="match status" value="1"/>
</dbReference>
<name>E8UXS8_TERSS</name>
<keyword evidence="2" id="KW-0808">Transferase</keyword>
<protein>
    <submittedName>
        <fullName evidence="6">PfkB domain protein</fullName>
    </submittedName>
</protein>
<dbReference type="HOGENOM" id="CLU_027634_6_3_0"/>
<keyword evidence="3" id="KW-0418">Kinase</keyword>
<dbReference type="Gene3D" id="3.40.1190.20">
    <property type="match status" value="1"/>
</dbReference>
<accession>E8UXS8</accession>
<evidence type="ECO:0000256" key="2">
    <source>
        <dbReference type="ARBA" id="ARBA00022679"/>
    </source>
</evidence>
<reference evidence="6 7" key="1">
    <citation type="journal article" date="2012" name="Stand. Genomic Sci.">
        <title>Complete genome sequence of Terriglobus saanensis type strain SP1PR4(T), an Acidobacteria from tundra soil.</title>
        <authorList>
            <person name="Rawat S.R."/>
            <person name="Mannisto M.K."/>
            <person name="Starovoytov V."/>
            <person name="Goodwin L."/>
            <person name="Nolan M."/>
            <person name="Hauser L."/>
            <person name="Land M."/>
            <person name="Davenport K.W."/>
            <person name="Woyke T."/>
            <person name="Haggblom M.M."/>
        </authorList>
    </citation>
    <scope>NUCLEOTIDE SEQUENCE</scope>
    <source>
        <strain evidence="7">ATCC BAA-1853 / DSM 23119 / SP1PR4</strain>
    </source>
</reference>
<comment type="similarity">
    <text evidence="1">Belongs to the carbohydrate kinase PfkB family.</text>
</comment>
<dbReference type="KEGG" id="tsa:AciPR4_2300"/>
<dbReference type="InterPro" id="IPR050306">
    <property type="entry name" value="PfkB_Carbo_kinase"/>
</dbReference>
<feature type="compositionally biased region" description="Basic and acidic residues" evidence="4">
    <location>
        <begin position="313"/>
        <end position="326"/>
    </location>
</feature>
<dbReference type="Pfam" id="PF00294">
    <property type="entry name" value="PfkB"/>
    <property type="match status" value="1"/>
</dbReference>
<evidence type="ECO:0000313" key="7">
    <source>
        <dbReference type="Proteomes" id="UP000006844"/>
    </source>
</evidence>
<dbReference type="eggNOG" id="COG0524">
    <property type="taxonomic scope" value="Bacteria"/>
</dbReference>
<dbReference type="PANTHER" id="PTHR43085">
    <property type="entry name" value="HEXOKINASE FAMILY MEMBER"/>
    <property type="match status" value="1"/>
</dbReference>
<sequence>MSKPVLMVGLGELLWDLLPSGRVMGGAPANFAYMASVLGDRGVVASRVGRDAFGREACEVLAKLGLTTSYIQHDDAHETGSARVSLDLEGLPTFTIKEAVAWDFLEQSLIWKELAEQADVICFGTLAQRSPISSTTIDQFLSETRETTLQIYDVNLRQSFFSVETLERSFHHADIAKLTNEELLRVSSLFAFHEADEVVLARRLLRRFALRLVCITRGAHGSLLVSEREAVEHGGFAVDVVDTVGAGDAFTACLAHYFVRGCALGEVSEAANRFASWVTTQVGATPRLDPAYLQQILGHAPGTARTLVTPKDLGPRSDQDNREIEI</sequence>
<evidence type="ECO:0000313" key="6">
    <source>
        <dbReference type="EMBL" id="ADV83094.1"/>
    </source>
</evidence>
<keyword evidence="7" id="KW-1185">Reference proteome</keyword>
<dbReference type="Proteomes" id="UP000006844">
    <property type="component" value="Chromosome"/>
</dbReference>
<feature type="domain" description="Carbohydrate kinase PfkB" evidence="5">
    <location>
        <begin position="23"/>
        <end position="286"/>
    </location>
</feature>
<dbReference type="AlphaFoldDB" id="E8UXS8"/>
<dbReference type="PANTHER" id="PTHR43085:SF57">
    <property type="entry name" value="CARBOHYDRATE KINASE PFKB DOMAIN-CONTAINING PROTEIN"/>
    <property type="match status" value="1"/>
</dbReference>
<dbReference type="STRING" id="401053.AciPR4_2300"/>
<organism evidence="6 7">
    <name type="scientific">Terriglobus saanensis (strain ATCC BAA-1853 / DSM 23119 / SP1PR4)</name>
    <dbReference type="NCBI Taxonomy" id="401053"/>
    <lineage>
        <taxon>Bacteria</taxon>
        <taxon>Pseudomonadati</taxon>
        <taxon>Acidobacteriota</taxon>
        <taxon>Terriglobia</taxon>
        <taxon>Terriglobales</taxon>
        <taxon>Acidobacteriaceae</taxon>
        <taxon>Terriglobus</taxon>
    </lineage>
</organism>
<evidence type="ECO:0000256" key="1">
    <source>
        <dbReference type="ARBA" id="ARBA00010688"/>
    </source>
</evidence>
<dbReference type="InterPro" id="IPR029056">
    <property type="entry name" value="Ribokinase-like"/>
</dbReference>
<feature type="region of interest" description="Disordered" evidence="4">
    <location>
        <begin position="307"/>
        <end position="326"/>
    </location>
</feature>
<dbReference type="SUPFAM" id="SSF53613">
    <property type="entry name" value="Ribokinase-like"/>
    <property type="match status" value="1"/>
</dbReference>
<dbReference type="EMBL" id="CP002467">
    <property type="protein sequence ID" value="ADV83094.1"/>
    <property type="molecule type" value="Genomic_DNA"/>
</dbReference>